<comment type="subunit">
    <text evidence="11">Alpha(8)-beta(8). The alpha component is a flavoprotein, the beta component is a hemoprotein.</text>
</comment>
<evidence type="ECO:0000256" key="11">
    <source>
        <dbReference type="PIRNR" id="PIRNR000207"/>
    </source>
</evidence>
<keyword evidence="1 11" id="KW-0813">Transport</keyword>
<dbReference type="GO" id="GO:0050660">
    <property type="term" value="F:flavin adenine dinucleotide binding"/>
    <property type="evidence" value="ECO:0007669"/>
    <property type="project" value="InterPro"/>
</dbReference>
<dbReference type="CDD" id="cd06199">
    <property type="entry name" value="SiR"/>
    <property type="match status" value="1"/>
</dbReference>
<dbReference type="PRINTS" id="PR00369">
    <property type="entry name" value="FLAVODOXIN"/>
</dbReference>
<evidence type="ECO:0000256" key="10">
    <source>
        <dbReference type="ARBA" id="ARBA00052219"/>
    </source>
</evidence>
<evidence type="ECO:0000256" key="7">
    <source>
        <dbReference type="ARBA" id="ARBA00022982"/>
    </source>
</evidence>
<gene>
    <name evidence="15" type="ORF">C8D91_2321</name>
</gene>
<feature type="binding site" evidence="12">
    <location>
        <position position="324"/>
    </location>
    <ligand>
        <name>FAD</name>
        <dbReference type="ChEBI" id="CHEBI:57692"/>
    </ligand>
</feature>
<dbReference type="PRINTS" id="PR00371">
    <property type="entry name" value="FPNCR"/>
</dbReference>
<dbReference type="GO" id="GO:0070814">
    <property type="term" value="P:hydrogen sulfide biosynthetic process"/>
    <property type="evidence" value="ECO:0007669"/>
    <property type="project" value="UniProtKB-UniPathway"/>
</dbReference>
<evidence type="ECO:0000259" key="13">
    <source>
        <dbReference type="PROSITE" id="PS50902"/>
    </source>
</evidence>
<comment type="function">
    <text evidence="11">Component of the sulfite reductase complex that catalyzes the 6-electron reduction of sulfite to sulfide. This is one of several activities required for the biosynthesis of L-cysteine from sulfate. The flavoprotein component catalyzes the electron flow from NADPH -&gt; FAD -&gt; FMN to the hemoprotein component.</text>
</comment>
<dbReference type="Pfam" id="PF00258">
    <property type="entry name" value="Flavodoxin_1"/>
    <property type="match status" value="1"/>
</dbReference>
<keyword evidence="9 11" id="KW-0198">Cysteine biosynthesis</keyword>
<dbReference type="NCBIfam" id="TIGR01931">
    <property type="entry name" value="cysJ"/>
    <property type="match status" value="1"/>
</dbReference>
<dbReference type="PANTHER" id="PTHR19384">
    <property type="entry name" value="NITRIC OXIDE SYNTHASE-RELATED"/>
    <property type="match status" value="1"/>
</dbReference>
<dbReference type="GO" id="GO:0004783">
    <property type="term" value="F:sulfite reductase (NADPH) activity"/>
    <property type="evidence" value="ECO:0007669"/>
    <property type="project" value="UniProtKB-EC"/>
</dbReference>
<organism evidence="15 16">
    <name type="scientific">Marinicella litoralis</name>
    <dbReference type="NCBI Taxonomy" id="644220"/>
    <lineage>
        <taxon>Bacteria</taxon>
        <taxon>Pseudomonadati</taxon>
        <taxon>Pseudomonadota</taxon>
        <taxon>Gammaproteobacteria</taxon>
        <taxon>Lysobacterales</taxon>
        <taxon>Marinicellaceae</taxon>
        <taxon>Marinicella</taxon>
    </lineage>
</organism>
<feature type="binding site" evidence="12">
    <location>
        <begin position="153"/>
        <end position="162"/>
    </location>
    <ligand>
        <name>FMN</name>
        <dbReference type="ChEBI" id="CHEBI:58210"/>
    </ligand>
</feature>
<dbReference type="FunFam" id="3.40.50.80:FF:000001">
    <property type="entry name" value="NADPH--cytochrome P450 reductase 1"/>
    <property type="match status" value="1"/>
</dbReference>
<keyword evidence="8 11" id="KW-0560">Oxidoreductase</keyword>
<dbReference type="PROSITE" id="PS51384">
    <property type="entry name" value="FAD_FR"/>
    <property type="match status" value="1"/>
</dbReference>
<protein>
    <recommendedName>
        <fullName evidence="11">Sulfite reductase [NADPH] flavoprotein alpha-component</fullName>
        <shortName evidence="11">SiR-FP</shortName>
        <ecNumber evidence="11">1.8.1.2</ecNumber>
    </recommendedName>
</protein>
<proteinExistence type="predicted"/>
<dbReference type="SUPFAM" id="SSF52343">
    <property type="entry name" value="Ferredoxin reductase-like, C-terminal NADP-linked domain"/>
    <property type="match status" value="1"/>
</dbReference>
<dbReference type="Gene3D" id="3.40.50.80">
    <property type="entry name" value="Nucleotide-binding domain of ferredoxin-NADP reductase (FNR) module"/>
    <property type="match status" value="1"/>
</dbReference>
<comment type="cofactor">
    <cofactor evidence="11 12">
        <name>FMN</name>
        <dbReference type="ChEBI" id="CHEBI:58210"/>
    </cofactor>
    <text evidence="11 12">Binds 1 FMN per subunit.</text>
</comment>
<dbReference type="Gene3D" id="2.40.30.10">
    <property type="entry name" value="Translation factors"/>
    <property type="match status" value="1"/>
</dbReference>
<dbReference type="Pfam" id="PF00175">
    <property type="entry name" value="NAD_binding_1"/>
    <property type="match status" value="1"/>
</dbReference>
<feature type="binding site" evidence="12">
    <location>
        <begin position="521"/>
        <end position="522"/>
    </location>
    <ligand>
        <name>NADP(+)</name>
        <dbReference type="ChEBI" id="CHEBI:58349"/>
    </ligand>
</feature>
<keyword evidence="4 11" id="KW-0288">FMN</keyword>
<dbReference type="Proteomes" id="UP000295724">
    <property type="component" value="Unassembled WGS sequence"/>
</dbReference>
<dbReference type="InterPro" id="IPR001709">
    <property type="entry name" value="Flavoprot_Pyr_Nucl_cyt_Rdtase"/>
</dbReference>
<keyword evidence="3 11" id="KW-0285">Flavoprotein</keyword>
<dbReference type="InterPro" id="IPR003097">
    <property type="entry name" value="CysJ-like_FAD-binding"/>
</dbReference>
<dbReference type="InterPro" id="IPR001433">
    <property type="entry name" value="OxRdtase_FAD/NAD-bd"/>
</dbReference>
<evidence type="ECO:0000256" key="8">
    <source>
        <dbReference type="ARBA" id="ARBA00023002"/>
    </source>
</evidence>
<dbReference type="PROSITE" id="PS50902">
    <property type="entry name" value="FLAVODOXIN_LIKE"/>
    <property type="match status" value="1"/>
</dbReference>
<dbReference type="InterPro" id="IPR010199">
    <property type="entry name" value="CysJ"/>
</dbReference>
<comment type="pathway">
    <text evidence="11">Sulfur metabolism; hydrogen sulfide biosynthesis; hydrogen sulfide from sulfite (NADPH route): step 1/1.</text>
</comment>
<dbReference type="Gene3D" id="3.40.50.360">
    <property type="match status" value="1"/>
</dbReference>
<feature type="domain" description="Flavodoxin-like" evidence="13">
    <location>
        <begin position="64"/>
        <end position="202"/>
    </location>
</feature>
<dbReference type="InterPro" id="IPR039261">
    <property type="entry name" value="FNR_nucleotide-bd"/>
</dbReference>
<comment type="catalytic activity">
    <reaction evidence="10 11">
        <text>hydrogen sulfide + 3 NADP(+) + 3 H2O = sulfite + 3 NADPH + 4 H(+)</text>
        <dbReference type="Rhea" id="RHEA:13801"/>
        <dbReference type="ChEBI" id="CHEBI:15377"/>
        <dbReference type="ChEBI" id="CHEBI:15378"/>
        <dbReference type="ChEBI" id="CHEBI:17359"/>
        <dbReference type="ChEBI" id="CHEBI:29919"/>
        <dbReference type="ChEBI" id="CHEBI:57783"/>
        <dbReference type="ChEBI" id="CHEBI:58349"/>
        <dbReference type="EC" id="1.8.1.2"/>
    </reaction>
</comment>
<keyword evidence="16" id="KW-1185">Reference proteome</keyword>
<evidence type="ECO:0000256" key="9">
    <source>
        <dbReference type="ARBA" id="ARBA00023192"/>
    </source>
</evidence>
<dbReference type="EC" id="1.8.1.2" evidence="11"/>
<dbReference type="EMBL" id="SNZB01000005">
    <property type="protein sequence ID" value="TDR18404.1"/>
    <property type="molecule type" value="Genomic_DNA"/>
</dbReference>
<feature type="binding site" evidence="12">
    <location>
        <position position="563"/>
    </location>
    <ligand>
        <name>NADP(+)</name>
        <dbReference type="ChEBI" id="CHEBI:58349"/>
    </ligand>
</feature>
<evidence type="ECO:0000313" key="15">
    <source>
        <dbReference type="EMBL" id="TDR18404.1"/>
    </source>
</evidence>
<dbReference type="UniPathway" id="UPA00140">
    <property type="reaction ID" value="UER00207"/>
</dbReference>
<evidence type="ECO:0000259" key="14">
    <source>
        <dbReference type="PROSITE" id="PS51384"/>
    </source>
</evidence>
<evidence type="ECO:0000313" key="16">
    <source>
        <dbReference type="Proteomes" id="UP000295724"/>
    </source>
</evidence>
<dbReference type="AlphaFoldDB" id="A0A4R6XKI0"/>
<feature type="binding site" evidence="12">
    <location>
        <begin position="421"/>
        <end position="424"/>
    </location>
    <ligand>
        <name>FAD</name>
        <dbReference type="ChEBI" id="CHEBI:57692"/>
    </ligand>
</feature>
<dbReference type="Pfam" id="PF00667">
    <property type="entry name" value="FAD_binding_1"/>
    <property type="match status" value="1"/>
</dbReference>
<feature type="domain" description="FAD-binding FR-type" evidence="14">
    <location>
        <begin position="236"/>
        <end position="450"/>
    </location>
</feature>
<feature type="binding site" evidence="12">
    <location>
        <begin position="390"/>
        <end position="393"/>
    </location>
    <ligand>
        <name>FAD</name>
        <dbReference type="ChEBI" id="CHEBI:57692"/>
    </ligand>
</feature>
<dbReference type="PIRSF" id="PIRSF000207">
    <property type="entry name" value="SiR-FP_CysJ"/>
    <property type="match status" value="1"/>
</dbReference>
<dbReference type="InterPro" id="IPR017927">
    <property type="entry name" value="FAD-bd_FR_type"/>
</dbReference>
<dbReference type="PANTHER" id="PTHR19384:SF128">
    <property type="entry name" value="NADPH OXIDOREDUCTASE A"/>
    <property type="match status" value="1"/>
</dbReference>
<reference evidence="15 16" key="1">
    <citation type="submission" date="2019-03" db="EMBL/GenBank/DDBJ databases">
        <title>Genomic Encyclopedia of Type Strains, Phase IV (KMG-IV): sequencing the most valuable type-strain genomes for metagenomic binning, comparative biology and taxonomic classification.</title>
        <authorList>
            <person name="Goeker M."/>
        </authorList>
    </citation>
    <scope>NUCLEOTIDE SEQUENCE [LARGE SCALE GENOMIC DNA]</scope>
    <source>
        <strain evidence="15 16">DSM 25488</strain>
    </source>
</reference>
<dbReference type="SUPFAM" id="SSF52218">
    <property type="entry name" value="Flavoproteins"/>
    <property type="match status" value="1"/>
</dbReference>
<accession>A0A4R6XKI0</accession>
<dbReference type="InterPro" id="IPR001094">
    <property type="entry name" value="Flavdoxin-like"/>
</dbReference>
<dbReference type="InterPro" id="IPR029039">
    <property type="entry name" value="Flavoprotein-like_sf"/>
</dbReference>
<keyword evidence="5 11" id="KW-0274">FAD</keyword>
<feature type="binding site" evidence="12">
    <location>
        <begin position="527"/>
        <end position="531"/>
    </location>
    <ligand>
        <name>NADP(+)</name>
        <dbReference type="ChEBI" id="CHEBI:58349"/>
    </ligand>
</feature>
<comment type="cofactor">
    <cofactor evidence="11 12">
        <name>FAD</name>
        <dbReference type="ChEBI" id="CHEBI:57692"/>
    </cofactor>
    <text evidence="11 12">Binds 1 FAD per subunit.</text>
</comment>
<dbReference type="GO" id="GO:0005829">
    <property type="term" value="C:cytosol"/>
    <property type="evidence" value="ECO:0007669"/>
    <property type="project" value="TreeGrafter"/>
</dbReference>
<sequence length="601" mass="67398">MIDWPQNNINPDQCAQLAKVLEQLDSSQKIWLSGYLAGNSLATASFSEQVTETAAVKNHKAKKLTILYGSQTGNGESVAKNLKSLATEAGLLTEIFSLADISVKQLVKKSLITLVISTHGEGEAPDDADIFYEQLFKKNAPDLTGLQYSVLALGDSSYEYYCQTGKDIDHRLNELGAKRIHERVDCDVDFEPASGQWIDDILVKVEDVIKPSPQDLGNITTLPIQNTESLCVSNKSNPYEAEILTKQKLTGRGSDKNTYHIELAIDPTQVQYQPGDSVAVIADNNPNAVERLLKHWKLQGNEVVTFKQHTKNIKALLTEHIEITQISKPFVKFLSEQIENIELQNLANSHEAFNAYCEQKQLVNLLNEFDPGQKIDVKKSLGHLRAITPRLYSIASSQSIYDDEVHLTINLSNATANGHYGLASGLLCDRAKVGDKVKIYVEPNKHFKLPKNPTTPIILIGPGTGVAPFRAFLQERKEQQASGENWLFFGNPHFATDFLYQTEWLKLQQQGVLNEIDVAFSRDQTHKIYVQDKLKDKSQLIWSWIENDASIYLCGDANHMAKDVEQTLIDIISQHGNLSFGDAKTYLKKLKRTHKYQKDVY</sequence>
<feature type="binding site" evidence="12">
    <location>
        <begin position="117"/>
        <end position="120"/>
    </location>
    <ligand>
        <name>FMN</name>
        <dbReference type="ChEBI" id="CHEBI:58210"/>
    </ligand>
</feature>
<dbReference type="SUPFAM" id="SSF63380">
    <property type="entry name" value="Riboflavin synthase domain-like"/>
    <property type="match status" value="1"/>
</dbReference>
<feature type="binding site" evidence="12">
    <location>
        <begin position="70"/>
        <end position="75"/>
    </location>
    <ligand>
        <name>FMN</name>
        <dbReference type="ChEBI" id="CHEBI:58210"/>
    </ligand>
</feature>
<evidence type="ECO:0000256" key="4">
    <source>
        <dbReference type="ARBA" id="ARBA00022643"/>
    </source>
</evidence>
<evidence type="ECO:0000256" key="1">
    <source>
        <dbReference type="ARBA" id="ARBA00022448"/>
    </source>
</evidence>
<dbReference type="GO" id="GO:0010181">
    <property type="term" value="F:FMN binding"/>
    <property type="evidence" value="ECO:0007669"/>
    <property type="project" value="InterPro"/>
</dbReference>
<evidence type="ECO:0000256" key="2">
    <source>
        <dbReference type="ARBA" id="ARBA00022605"/>
    </source>
</evidence>
<feature type="binding site" evidence="12">
    <location>
        <position position="601"/>
    </location>
    <ligand>
        <name>FAD</name>
        <dbReference type="ChEBI" id="CHEBI:57692"/>
    </ligand>
</feature>
<dbReference type="GO" id="GO:0019344">
    <property type="term" value="P:cysteine biosynthetic process"/>
    <property type="evidence" value="ECO:0007669"/>
    <property type="project" value="UniProtKB-KW"/>
</dbReference>
<keyword evidence="2 11" id="KW-0028">Amino-acid biosynthesis</keyword>
<evidence type="ECO:0000256" key="5">
    <source>
        <dbReference type="ARBA" id="ARBA00022827"/>
    </source>
</evidence>
<name>A0A4R6XKI0_9GAMM</name>
<evidence type="ECO:0000256" key="12">
    <source>
        <dbReference type="PIRSR" id="PIRSR000207-1"/>
    </source>
</evidence>
<dbReference type="InterPro" id="IPR017938">
    <property type="entry name" value="Riboflavin_synthase-like_b-brl"/>
</dbReference>
<keyword evidence="7 11" id="KW-0249">Electron transport</keyword>
<comment type="caution">
    <text evidence="15">The sequence shown here is derived from an EMBL/GenBank/DDBJ whole genome shotgun (WGS) entry which is preliminary data.</text>
</comment>
<evidence type="ECO:0000256" key="3">
    <source>
        <dbReference type="ARBA" id="ARBA00022630"/>
    </source>
</evidence>
<evidence type="ECO:0000256" key="6">
    <source>
        <dbReference type="ARBA" id="ARBA00022857"/>
    </source>
</evidence>
<dbReference type="InterPro" id="IPR008254">
    <property type="entry name" value="Flavodoxin/NO_synth"/>
</dbReference>
<keyword evidence="6 11" id="KW-0521">NADP</keyword>
<dbReference type="Gene3D" id="1.20.990.10">
    <property type="entry name" value="NADPH-cytochrome p450 Reductase, Chain A, domain 3"/>
    <property type="match status" value="1"/>
</dbReference>
<dbReference type="InterPro" id="IPR023173">
    <property type="entry name" value="NADPH_Cyt_P450_Rdtase_alpha"/>
</dbReference>